<reference evidence="2 3" key="1">
    <citation type="journal article" date="2019" name="Commun. Biol.">
        <title>The bagworm genome reveals a unique fibroin gene that provides high tensile strength.</title>
        <authorList>
            <person name="Kono N."/>
            <person name="Nakamura H."/>
            <person name="Ohtoshi R."/>
            <person name="Tomita M."/>
            <person name="Numata K."/>
            <person name="Arakawa K."/>
        </authorList>
    </citation>
    <scope>NUCLEOTIDE SEQUENCE [LARGE SCALE GENOMIC DNA]</scope>
</reference>
<evidence type="ECO:0000313" key="3">
    <source>
        <dbReference type="Proteomes" id="UP000299102"/>
    </source>
</evidence>
<evidence type="ECO:0000313" key="2">
    <source>
        <dbReference type="EMBL" id="GBP63835.1"/>
    </source>
</evidence>
<dbReference type="Proteomes" id="UP000299102">
    <property type="component" value="Unassembled WGS sequence"/>
</dbReference>
<gene>
    <name evidence="2" type="ORF">EVAR_48093_1</name>
</gene>
<evidence type="ECO:0000256" key="1">
    <source>
        <dbReference type="SAM" id="MobiDB-lite"/>
    </source>
</evidence>
<name>A0A4C1XNN1_EUMVA</name>
<protein>
    <submittedName>
        <fullName evidence="2">Uncharacterized protein</fullName>
    </submittedName>
</protein>
<sequence>MQAIGVSATGGGSARRAHSDSCEICRYRERSRERDRDRDRDAYYREYRERERDRSRSRERERDRGEHYSRAHSREERRAKSPRDAGGAPDAEAGAESAGGAKPRAAAPYYDERYRERRERDAPPPDRERDHRSRH</sequence>
<proteinExistence type="predicted"/>
<feature type="compositionally biased region" description="Low complexity" evidence="1">
    <location>
        <begin position="84"/>
        <end position="109"/>
    </location>
</feature>
<accession>A0A4C1XNN1</accession>
<comment type="caution">
    <text evidence="2">The sequence shown here is derived from an EMBL/GenBank/DDBJ whole genome shotgun (WGS) entry which is preliminary data.</text>
</comment>
<organism evidence="2 3">
    <name type="scientific">Eumeta variegata</name>
    <name type="common">Bagworm moth</name>
    <name type="synonym">Eumeta japonica</name>
    <dbReference type="NCBI Taxonomy" id="151549"/>
    <lineage>
        <taxon>Eukaryota</taxon>
        <taxon>Metazoa</taxon>
        <taxon>Ecdysozoa</taxon>
        <taxon>Arthropoda</taxon>
        <taxon>Hexapoda</taxon>
        <taxon>Insecta</taxon>
        <taxon>Pterygota</taxon>
        <taxon>Neoptera</taxon>
        <taxon>Endopterygota</taxon>
        <taxon>Lepidoptera</taxon>
        <taxon>Glossata</taxon>
        <taxon>Ditrysia</taxon>
        <taxon>Tineoidea</taxon>
        <taxon>Psychidae</taxon>
        <taxon>Oiketicinae</taxon>
        <taxon>Eumeta</taxon>
    </lineage>
</organism>
<feature type="compositionally biased region" description="Basic and acidic residues" evidence="1">
    <location>
        <begin position="110"/>
        <end position="135"/>
    </location>
</feature>
<dbReference type="AlphaFoldDB" id="A0A4C1XNN1"/>
<keyword evidence="3" id="KW-1185">Reference proteome</keyword>
<dbReference type="EMBL" id="BGZK01000881">
    <property type="protein sequence ID" value="GBP63835.1"/>
    <property type="molecule type" value="Genomic_DNA"/>
</dbReference>
<feature type="region of interest" description="Disordered" evidence="1">
    <location>
        <begin position="1"/>
        <end position="135"/>
    </location>
</feature>
<feature type="compositionally biased region" description="Basic and acidic residues" evidence="1">
    <location>
        <begin position="17"/>
        <end position="83"/>
    </location>
</feature>